<comment type="caution">
    <text evidence="3">The sequence shown here is derived from an EMBL/GenBank/DDBJ whole genome shotgun (WGS) entry which is preliminary data.</text>
</comment>
<protein>
    <recommendedName>
        <fullName evidence="2">Transglutaminase-like domain-containing protein</fullName>
    </recommendedName>
</protein>
<evidence type="ECO:0000313" key="3">
    <source>
        <dbReference type="EMBL" id="ORE86899.1"/>
    </source>
</evidence>
<dbReference type="AlphaFoldDB" id="A0A1Y1SD53"/>
<dbReference type="EMBL" id="AQQV01000002">
    <property type="protein sequence ID" value="ORE86899.1"/>
    <property type="molecule type" value="Genomic_DNA"/>
</dbReference>
<sequence>MSISVALIHRTEYAYDRQVRMSPQVIRLRPAPHARTPVTAYSLRISPENHFLNWQQDPQGNWQARVVFPEPVEHFHVEVEVVARLDVFSPFDFFVEDSAEHVPFQYADELSSELAPYLRCSKGGKAFNAYLKGITLKGQRTVDFLVEINQQLQHAIDYRIRMEPGVQTPDETLTKASGSCRDSAWLLVQLLRHRGIAARFVSGYLIQLKADVEALDGPSGTDHDFTDLHAWCEAYVPGAGWIGLDPTSGLLAGEGHIPLSATPEPGSAAPISGAVDECEVSFAHHMAVTRLAESPRVTRPYSEEQWNAIDTLGQQVDADIQALDMRLTMGGEPTFVSIDDMQGAEWNTAAVGPAKQRLSADLAQRLQRIFAPGGLISFGQGKWYPGESLPRWAYSIVWRRDGEPIWRDSQRLAPYSEAAQPDVEDARALMQALTQALHISPDCIVPAYEDPLHCMAEEGQLPPHVEVTDADIDDPEKRARLTRIFSQPLSAPRGFVLPIQHWQSDTRGRHWLSEVWQFRRGKLFLIPGDSSIGLRLPLEAVGLPAGSSIEPLIADDPTRPRPPLPPRMGAESPTSSDNPQRPPPSGGGNHAPGSIRTALAVEPGQGVLSVFMPPVRRAEEYLELVATIEQCAAELDQPVRIEGYPPPFDPRLEQIKITPDPGVIEVNIHPAASWNALRDNTTQLYEAARRARLGTEKFMIDGKHCGTGGGNHIVVGAATPLDSPFLRRPDLLASVIRYWQRHPSLSYLFGGQFIGPTSQSPRVDEARDDLLYELDIALKEIPMPGQTPAPPWLVDRVFRNLLTDLTGNTHRAEICIDKLYSPDAATGRLGLVEFRAFEMPPHAQMSLAQQLLVRALLVWFWREPYQRPLRHWGSDLHDAMLLPHYLREDIDTIVGELRQAGFAFDPAWFAPHYEFRFPRYGEVRIGETTLELRGALEPWPTMGEEPGGGGTARYVDSSLERLQLSARNLDTSRYAVLCNGRRLPLQSTGISGEYVAGVRYRAWQPWSCLHPTVGAHNPLVFDLVDTWSGRAIGGCTYHVHHPGGRSFDTFPVNGHEAESRRLARFFAFGHTPGPVQLPAAELNPRHRVTLDLRRQHTGAF</sequence>
<dbReference type="SUPFAM" id="SSF54001">
    <property type="entry name" value="Cysteine proteinases"/>
    <property type="match status" value="1"/>
</dbReference>
<evidence type="ECO:0000313" key="4">
    <source>
        <dbReference type="Proteomes" id="UP000192342"/>
    </source>
</evidence>
<dbReference type="Pfam" id="PF09899">
    <property type="entry name" value="DUF2126"/>
    <property type="match status" value="1"/>
</dbReference>
<dbReference type="InterPro" id="IPR018667">
    <property type="entry name" value="DUF2126"/>
</dbReference>
<name>A0A1Y1SD53_9GAMM</name>
<reference evidence="3 4" key="1">
    <citation type="submission" date="2013-04" db="EMBL/GenBank/DDBJ databases">
        <title>Oceanococcus atlanticus 22II-S10r2 Genome Sequencing.</title>
        <authorList>
            <person name="Lai Q."/>
            <person name="Li G."/>
            <person name="Shao Z."/>
        </authorList>
    </citation>
    <scope>NUCLEOTIDE SEQUENCE [LARGE SCALE GENOMIC DNA]</scope>
    <source>
        <strain evidence="3 4">22II-S10r2</strain>
    </source>
</reference>
<dbReference type="Pfam" id="PF01841">
    <property type="entry name" value="Transglut_core"/>
    <property type="match status" value="1"/>
</dbReference>
<feature type="region of interest" description="Disordered" evidence="1">
    <location>
        <begin position="548"/>
        <end position="595"/>
    </location>
</feature>
<dbReference type="Pfam" id="PF08379">
    <property type="entry name" value="Bact_transglu_N"/>
    <property type="match status" value="1"/>
</dbReference>
<feature type="domain" description="Transglutaminase-like" evidence="2">
    <location>
        <begin position="172"/>
        <end position="248"/>
    </location>
</feature>
<dbReference type="InterPro" id="IPR013589">
    <property type="entry name" value="Bac_transglu_N"/>
</dbReference>
<dbReference type="InterPro" id="IPR038765">
    <property type="entry name" value="Papain-like_cys_pep_sf"/>
</dbReference>
<keyword evidence="4" id="KW-1185">Reference proteome</keyword>
<gene>
    <name evidence="3" type="ORF">ATO7_07667</name>
</gene>
<dbReference type="SMART" id="SM00460">
    <property type="entry name" value="TGc"/>
    <property type="match status" value="1"/>
</dbReference>
<dbReference type="Gene3D" id="3.10.620.30">
    <property type="match status" value="1"/>
</dbReference>
<evidence type="ECO:0000259" key="2">
    <source>
        <dbReference type="SMART" id="SM00460"/>
    </source>
</evidence>
<evidence type="ECO:0000256" key="1">
    <source>
        <dbReference type="SAM" id="MobiDB-lite"/>
    </source>
</evidence>
<accession>A0A1Y1SD53</accession>
<proteinExistence type="predicted"/>
<dbReference type="OrthoDB" id="9804872at2"/>
<organism evidence="3 4">
    <name type="scientific">Oceanococcus atlanticus</name>
    <dbReference type="NCBI Taxonomy" id="1317117"/>
    <lineage>
        <taxon>Bacteria</taxon>
        <taxon>Pseudomonadati</taxon>
        <taxon>Pseudomonadota</taxon>
        <taxon>Gammaproteobacteria</taxon>
        <taxon>Chromatiales</taxon>
        <taxon>Oceanococcaceae</taxon>
        <taxon>Oceanococcus</taxon>
    </lineage>
</organism>
<dbReference type="PANTHER" id="PTHR33490:SF1">
    <property type="entry name" value="SLL1233 PROTEIN"/>
    <property type="match status" value="1"/>
</dbReference>
<dbReference type="Proteomes" id="UP000192342">
    <property type="component" value="Unassembled WGS sequence"/>
</dbReference>
<dbReference type="InterPro" id="IPR002931">
    <property type="entry name" value="Transglutaminase-like"/>
</dbReference>
<dbReference type="PANTHER" id="PTHR33490">
    <property type="entry name" value="BLR5614 PROTEIN-RELATED"/>
    <property type="match status" value="1"/>
</dbReference>
<dbReference type="RefSeq" id="WP_083561119.1">
    <property type="nucleotide sequence ID" value="NZ_AQQV01000002.1"/>
</dbReference>
<dbReference type="STRING" id="1317117.ATO7_07667"/>